<geneLocation type="plasmid" evidence="2">
    <name>pUSDA257 fragment 2</name>
</geneLocation>
<dbReference type="EMBL" id="CP003565">
    <property type="protein sequence ID" value="AFL55116.1"/>
    <property type="molecule type" value="Genomic_DNA"/>
</dbReference>
<protein>
    <submittedName>
        <fullName evidence="1">Uncharacterized protein</fullName>
    </submittedName>
</protein>
<sequence>MSSTFQHAGEVSLRQIVRLIATHGRTVMLDQKALLQCHDRHL</sequence>
<organism evidence="1">
    <name type="scientific">Sinorhizobium fredii (strain USDA 257)</name>
    <dbReference type="NCBI Taxonomy" id="1185652"/>
    <lineage>
        <taxon>Bacteria</taxon>
        <taxon>Pseudomonadati</taxon>
        <taxon>Pseudomonadota</taxon>
        <taxon>Alphaproteobacteria</taxon>
        <taxon>Hyphomicrobiales</taxon>
        <taxon>Rhizobiaceae</taxon>
        <taxon>Sinorhizobium/Ensifer group</taxon>
        <taxon>Sinorhizobium</taxon>
    </lineage>
</organism>
<gene>
    <name evidence="1" type="ORF">USDA257_p04010</name>
</gene>
<evidence type="ECO:0000313" key="1">
    <source>
        <dbReference type="EMBL" id="AFL55116.1"/>
    </source>
</evidence>
<keyword evidence="1" id="KW-0614">Plasmid</keyword>
<name>I3XGW0_SINF2</name>
<reference evidence="1" key="1">
    <citation type="journal article" date="2012" name="J. Bacteriol.">
        <title>Complete genome sequence of the broad-host-range strain Sinorhizobium fredii USDA257.</title>
        <authorList>
            <person name="Schuldes J."/>
            <person name="Rodriguez Orbegoso M."/>
            <person name="Schmeisser C."/>
            <person name="Krishnan H.B."/>
            <person name="Daniel R."/>
            <person name="Streit W.R."/>
        </authorList>
    </citation>
    <scope>NUCLEOTIDE SEQUENCE [LARGE SCALE GENOMIC DNA]</scope>
    <source>
        <strain evidence="1">USDA 257</strain>
        <plasmid evidence="1">pUSDA257</plasmid>
    </source>
</reference>
<proteinExistence type="predicted"/>
<accession>I3XGW0</accession>
<dbReference type="AlphaFoldDB" id="I3XGW0"/>
<dbReference type="HOGENOM" id="CLU_3257906_0_0_5"/>
<evidence type="ECO:0000313" key="2">
    <source>
        <dbReference type="Proteomes" id="UP000006180"/>
    </source>
</evidence>